<reference evidence="1" key="1">
    <citation type="submission" date="2020-11" db="EMBL/GenBank/DDBJ databases">
        <title>Rice Tadukan-type cytoplasmic male sterility mitochondrial genome.</title>
        <authorList>
            <person name="Takatsuka A."/>
            <person name="Kazama T."/>
            <person name="Toriyama K."/>
        </authorList>
    </citation>
    <scope>NUCLEOTIDE SEQUENCE</scope>
</reference>
<evidence type="ECO:0000313" key="1">
    <source>
        <dbReference type="EMBL" id="BCM88164.1"/>
    </source>
</evidence>
<keyword evidence="1" id="KW-0496">Mitochondrion</keyword>
<dbReference type="PROSITE" id="PS51257">
    <property type="entry name" value="PROKAR_LIPOPROTEIN"/>
    <property type="match status" value="1"/>
</dbReference>
<name>A0A8D5K064_ORYSI</name>
<sequence length="80" mass="8963">MPKTLTKTFVPVFLSGMTSLSCRHSVPQLPQLLGCSESSRTPARHPPGNARGCFKKRVMWVPIILGLVPRHQANPIPFRW</sequence>
<proteinExistence type="predicted"/>
<geneLocation type="mitochondrion" evidence="1"/>
<protein>
    <submittedName>
        <fullName evidence="1">Uncharacterized protein</fullName>
    </submittedName>
</protein>
<organism evidence="1">
    <name type="scientific">Oryza sativa subsp. indica</name>
    <name type="common">Rice</name>
    <dbReference type="NCBI Taxonomy" id="39946"/>
    <lineage>
        <taxon>Eukaryota</taxon>
        <taxon>Viridiplantae</taxon>
        <taxon>Streptophyta</taxon>
        <taxon>Embryophyta</taxon>
        <taxon>Tracheophyta</taxon>
        <taxon>Spermatophyta</taxon>
        <taxon>Magnoliopsida</taxon>
        <taxon>Liliopsida</taxon>
        <taxon>Poales</taxon>
        <taxon>Poaceae</taxon>
        <taxon>BOP clade</taxon>
        <taxon>Oryzoideae</taxon>
        <taxon>Oryzeae</taxon>
        <taxon>Oryzinae</taxon>
        <taxon>Oryza</taxon>
        <taxon>Oryza sativa</taxon>
    </lineage>
</organism>
<accession>A0A8D5K064</accession>
<dbReference type="EMBL" id="LC592697">
    <property type="protein sequence ID" value="BCM88164.1"/>
    <property type="molecule type" value="Genomic_DNA"/>
</dbReference>
<dbReference type="AlphaFoldDB" id="A0A8D5K064"/>
<gene>
    <name evidence="1" type="primary">orf80</name>
</gene>